<dbReference type="Gene3D" id="3.80.10.10">
    <property type="entry name" value="Ribonuclease Inhibitor"/>
    <property type="match status" value="1"/>
</dbReference>
<organism evidence="1 2">
    <name type="scientific">Coprinellus micaceus</name>
    <name type="common">Glistening ink-cap mushroom</name>
    <name type="synonym">Coprinus micaceus</name>
    <dbReference type="NCBI Taxonomy" id="71717"/>
    <lineage>
        <taxon>Eukaryota</taxon>
        <taxon>Fungi</taxon>
        <taxon>Dikarya</taxon>
        <taxon>Basidiomycota</taxon>
        <taxon>Agaricomycotina</taxon>
        <taxon>Agaricomycetes</taxon>
        <taxon>Agaricomycetidae</taxon>
        <taxon>Agaricales</taxon>
        <taxon>Agaricineae</taxon>
        <taxon>Psathyrellaceae</taxon>
        <taxon>Coprinellus</taxon>
    </lineage>
</organism>
<name>A0A4Y7TGC9_COPMI</name>
<evidence type="ECO:0000313" key="2">
    <source>
        <dbReference type="Proteomes" id="UP000298030"/>
    </source>
</evidence>
<sequence>MQIDLLREECRAYQRYVTKHEALFSPARALPEDILRSIFLFSLVDVPSQPFLAKDNSLRGDYVRPTSAPLLLTYVCHRWREIALNMPELWTNPHITYPMRSWGRREWDPHPTTPDLLNLYVSRSSCLPISVTLEGKERDESNESWAAGKPLREAVTAGLRRCKRLTLSASSTRLMEIVTLPHSTAPLLECVDIRYDGHDRMRNPFRNQPNGICNGSAIRAIGWTGHLPANLSLLTELRVSDSENGHNLLCILAGYPLIQHVHFVVQTHSYVSTSPPATDTITLPHLHSLEISPYNAEREFFDKLHLPTLTKLSQSGIFGLWHLQQPIERYGSTILYLSLCAYMFSAKELKSVLCRLPHLEKLELSDDVGHVAGGELRADGELPSSVLTSEATMRMLTPGYKEFSRDNAEFTDSWDLRDADGEEDIAKRESEIICPKLRGITIRVTKGPPCGISDFAIYMFIQRRRNLGGDVALQAVTIIQEGVVMEGGFNVVDELRDDGVDIAGMMIHLQ</sequence>
<dbReference type="OrthoDB" id="2958343at2759"/>
<gene>
    <name evidence="1" type="ORF">FA13DRAFT_1730993</name>
</gene>
<evidence type="ECO:0000313" key="1">
    <source>
        <dbReference type="EMBL" id="TEB33233.1"/>
    </source>
</evidence>
<protein>
    <submittedName>
        <fullName evidence="1">Uncharacterized protein</fullName>
    </submittedName>
</protein>
<dbReference type="EMBL" id="QPFP01000013">
    <property type="protein sequence ID" value="TEB33233.1"/>
    <property type="molecule type" value="Genomic_DNA"/>
</dbReference>
<dbReference type="AlphaFoldDB" id="A0A4Y7TGC9"/>
<accession>A0A4Y7TGC9</accession>
<dbReference type="InterPro" id="IPR032675">
    <property type="entry name" value="LRR_dom_sf"/>
</dbReference>
<reference evidence="1 2" key="1">
    <citation type="journal article" date="2019" name="Nat. Ecol. Evol.">
        <title>Megaphylogeny resolves global patterns of mushroom evolution.</title>
        <authorList>
            <person name="Varga T."/>
            <person name="Krizsan K."/>
            <person name="Foldi C."/>
            <person name="Dima B."/>
            <person name="Sanchez-Garcia M."/>
            <person name="Sanchez-Ramirez S."/>
            <person name="Szollosi G.J."/>
            <person name="Szarkandi J.G."/>
            <person name="Papp V."/>
            <person name="Albert L."/>
            <person name="Andreopoulos W."/>
            <person name="Angelini C."/>
            <person name="Antonin V."/>
            <person name="Barry K.W."/>
            <person name="Bougher N.L."/>
            <person name="Buchanan P."/>
            <person name="Buyck B."/>
            <person name="Bense V."/>
            <person name="Catcheside P."/>
            <person name="Chovatia M."/>
            <person name="Cooper J."/>
            <person name="Damon W."/>
            <person name="Desjardin D."/>
            <person name="Finy P."/>
            <person name="Geml J."/>
            <person name="Haridas S."/>
            <person name="Hughes K."/>
            <person name="Justo A."/>
            <person name="Karasinski D."/>
            <person name="Kautmanova I."/>
            <person name="Kiss B."/>
            <person name="Kocsube S."/>
            <person name="Kotiranta H."/>
            <person name="LaButti K.M."/>
            <person name="Lechner B.E."/>
            <person name="Liimatainen K."/>
            <person name="Lipzen A."/>
            <person name="Lukacs Z."/>
            <person name="Mihaltcheva S."/>
            <person name="Morgado L.N."/>
            <person name="Niskanen T."/>
            <person name="Noordeloos M.E."/>
            <person name="Ohm R.A."/>
            <person name="Ortiz-Santana B."/>
            <person name="Ovrebo C."/>
            <person name="Racz N."/>
            <person name="Riley R."/>
            <person name="Savchenko A."/>
            <person name="Shiryaev A."/>
            <person name="Soop K."/>
            <person name="Spirin V."/>
            <person name="Szebenyi C."/>
            <person name="Tomsovsky M."/>
            <person name="Tulloss R.E."/>
            <person name="Uehling J."/>
            <person name="Grigoriev I.V."/>
            <person name="Vagvolgyi C."/>
            <person name="Papp T."/>
            <person name="Martin F.M."/>
            <person name="Miettinen O."/>
            <person name="Hibbett D.S."/>
            <person name="Nagy L.G."/>
        </authorList>
    </citation>
    <scope>NUCLEOTIDE SEQUENCE [LARGE SCALE GENOMIC DNA]</scope>
    <source>
        <strain evidence="1 2">FP101781</strain>
    </source>
</reference>
<keyword evidence="2" id="KW-1185">Reference proteome</keyword>
<proteinExistence type="predicted"/>
<dbReference type="Proteomes" id="UP000298030">
    <property type="component" value="Unassembled WGS sequence"/>
</dbReference>
<comment type="caution">
    <text evidence="1">The sequence shown here is derived from an EMBL/GenBank/DDBJ whole genome shotgun (WGS) entry which is preliminary data.</text>
</comment>